<dbReference type="PANTHER" id="PTHR31521">
    <property type="entry name" value="EXPRESSED PROTEIN"/>
    <property type="match status" value="1"/>
</dbReference>
<proteinExistence type="predicted"/>
<dbReference type="Proteomes" id="UP000036987">
    <property type="component" value="Unassembled WGS sequence"/>
</dbReference>
<dbReference type="PANTHER" id="PTHR31521:SF2">
    <property type="entry name" value="EXPRESSED PROTEIN"/>
    <property type="match status" value="1"/>
</dbReference>
<feature type="region of interest" description="Disordered" evidence="1">
    <location>
        <begin position="1"/>
        <end position="20"/>
    </location>
</feature>
<dbReference type="OrthoDB" id="1881052at2759"/>
<dbReference type="EMBL" id="LFYR01002225">
    <property type="protein sequence ID" value="KMZ56173.1"/>
    <property type="molecule type" value="Genomic_DNA"/>
</dbReference>
<dbReference type="AlphaFoldDB" id="A0A0K9NHT0"/>
<evidence type="ECO:0000313" key="3">
    <source>
        <dbReference type="Proteomes" id="UP000036987"/>
    </source>
</evidence>
<dbReference type="InterPro" id="IPR057906">
    <property type="entry name" value="Nal1"/>
</dbReference>
<feature type="non-terminal residue" evidence="2">
    <location>
        <position position="72"/>
    </location>
</feature>
<evidence type="ECO:0000256" key="1">
    <source>
        <dbReference type="SAM" id="MobiDB-lite"/>
    </source>
</evidence>
<keyword evidence="3" id="KW-1185">Reference proteome</keyword>
<name>A0A0K9NHT0_ZOSMR</name>
<organism evidence="2 3">
    <name type="scientific">Zostera marina</name>
    <name type="common">Eelgrass</name>
    <dbReference type="NCBI Taxonomy" id="29655"/>
    <lineage>
        <taxon>Eukaryota</taxon>
        <taxon>Viridiplantae</taxon>
        <taxon>Streptophyta</taxon>
        <taxon>Embryophyta</taxon>
        <taxon>Tracheophyta</taxon>
        <taxon>Spermatophyta</taxon>
        <taxon>Magnoliopsida</taxon>
        <taxon>Liliopsida</taxon>
        <taxon>Zosteraceae</taxon>
        <taxon>Zostera</taxon>
    </lineage>
</organism>
<sequence length="72" mass="7894">MRSLESRTTTHSDESVLDMERNIAPTFSSSMIQAHASAGQHSESNAAYFSWSTTTRINGGAEGRAKYFGNLH</sequence>
<evidence type="ECO:0000313" key="2">
    <source>
        <dbReference type="EMBL" id="KMZ56173.1"/>
    </source>
</evidence>
<accession>A0A0K9NHT0</accession>
<reference evidence="3" key="1">
    <citation type="journal article" date="2016" name="Nature">
        <title>The genome of the seagrass Zostera marina reveals angiosperm adaptation to the sea.</title>
        <authorList>
            <person name="Olsen J.L."/>
            <person name="Rouze P."/>
            <person name="Verhelst B."/>
            <person name="Lin Y.-C."/>
            <person name="Bayer T."/>
            <person name="Collen J."/>
            <person name="Dattolo E."/>
            <person name="De Paoli E."/>
            <person name="Dittami S."/>
            <person name="Maumus F."/>
            <person name="Michel G."/>
            <person name="Kersting A."/>
            <person name="Lauritano C."/>
            <person name="Lohaus R."/>
            <person name="Toepel M."/>
            <person name="Tonon T."/>
            <person name="Vanneste K."/>
            <person name="Amirebrahimi M."/>
            <person name="Brakel J."/>
            <person name="Bostroem C."/>
            <person name="Chovatia M."/>
            <person name="Grimwood J."/>
            <person name="Jenkins J.W."/>
            <person name="Jueterbock A."/>
            <person name="Mraz A."/>
            <person name="Stam W.T."/>
            <person name="Tice H."/>
            <person name="Bornberg-Bauer E."/>
            <person name="Green P.J."/>
            <person name="Pearson G.A."/>
            <person name="Procaccini G."/>
            <person name="Duarte C.M."/>
            <person name="Schmutz J."/>
            <person name="Reusch T.B.H."/>
            <person name="Van de Peer Y."/>
        </authorList>
    </citation>
    <scope>NUCLEOTIDE SEQUENCE [LARGE SCALE GENOMIC DNA]</scope>
    <source>
        <strain evidence="3">cv. Finnish</strain>
    </source>
</reference>
<comment type="caution">
    <text evidence="2">The sequence shown here is derived from an EMBL/GenBank/DDBJ whole genome shotgun (WGS) entry which is preliminary data.</text>
</comment>
<protein>
    <submittedName>
        <fullName evidence="2">Uncharacterized protein</fullName>
    </submittedName>
</protein>
<gene>
    <name evidence="2" type="ORF">ZOSMA_9971G00010</name>
</gene>
<dbReference type="STRING" id="29655.A0A0K9NHT0"/>